<accession>A0A455SYI8</accession>
<gene>
    <name evidence="1" type="ORF">KTA_08450</name>
</gene>
<evidence type="ECO:0008006" key="2">
    <source>
        <dbReference type="Google" id="ProtNLM"/>
    </source>
</evidence>
<dbReference type="PIRSF" id="PIRSF029129">
    <property type="entry name" value="DUF1786_pyruvate_format-lyase"/>
    <property type="match status" value="1"/>
</dbReference>
<dbReference type="EMBL" id="AP019377">
    <property type="protein sequence ID" value="BBH92646.1"/>
    <property type="molecule type" value="Genomic_DNA"/>
</dbReference>
<name>A0A455SYI8_9CHLR</name>
<dbReference type="AlphaFoldDB" id="A0A455SYI8"/>
<reference evidence="1" key="1">
    <citation type="submission" date="2018-12" db="EMBL/GenBank/DDBJ databases">
        <title>Novel natural products biosynthetic potential of the class Ktedonobacteria.</title>
        <authorList>
            <person name="Zheng Y."/>
            <person name="Saitou A."/>
            <person name="Wang C.M."/>
            <person name="Toyoda A."/>
            <person name="Minakuchi Y."/>
            <person name="Sekiguchi Y."/>
            <person name="Ueda K."/>
            <person name="Takano H."/>
            <person name="Sakai Y."/>
            <person name="Yokota A."/>
            <person name="Yabe S."/>
        </authorList>
    </citation>
    <scope>NUCLEOTIDE SEQUENCE</scope>
    <source>
        <strain evidence="1">A3-2</strain>
    </source>
</reference>
<evidence type="ECO:0000313" key="1">
    <source>
        <dbReference type="EMBL" id="BBH92646.1"/>
    </source>
</evidence>
<dbReference type="InterPro" id="IPR014846">
    <property type="entry name" value="DUF1786_pyruvate_format-lyase"/>
</dbReference>
<sequence>MASAASVRVLAIDIGTGTQDILLFESGRTMENNVKLVMPSPTVIVAERIRRATAAGRPLLLTGVTMGGGPSHWAARDHALAGYPVAVTPEAARTFDDDLSAVAQMGFEIISEEEAAHRAQLPEVVHIELQDLDAQAIVRALRSFDLDPRVDALAIAAFDHGAAPPGYSDRRFRFEFLERMIRRSPTPATFAYLAEEIPPALTRLQAIKASVARYVACSGSAPDLPVLLMDTGAAAALGALEDPLVRRQARSLLCNIGNFHTLAFHVVEGRIVGLFEHHTGEISRTRLEELLQKLAAGTLTNDEVFYDSGHGALVLEPADPALPSASSSSAGFPFLAVTGPRRELLRGSALPHYEAVPHGDMMLAGCFGLLRALAERVPELGQAIRPALLNEAA</sequence>
<protein>
    <recommendedName>
        <fullName evidence="2">Pyruvate formate lyase-activating protein</fullName>
    </recommendedName>
</protein>
<organism evidence="1">
    <name type="scientific">Thermogemmatispora argillosa</name>
    <dbReference type="NCBI Taxonomy" id="2045280"/>
    <lineage>
        <taxon>Bacteria</taxon>
        <taxon>Bacillati</taxon>
        <taxon>Chloroflexota</taxon>
        <taxon>Ktedonobacteria</taxon>
        <taxon>Thermogemmatisporales</taxon>
        <taxon>Thermogemmatisporaceae</taxon>
        <taxon>Thermogemmatispora</taxon>
    </lineage>
</organism>
<proteinExistence type="predicted"/>
<dbReference type="Pfam" id="PF08735">
    <property type="entry name" value="DUF1786"/>
    <property type="match status" value="1"/>
</dbReference>